<dbReference type="AlphaFoldDB" id="A0A1I7X933"/>
<feature type="region of interest" description="Disordered" evidence="1">
    <location>
        <begin position="1"/>
        <end position="28"/>
    </location>
</feature>
<evidence type="ECO:0000256" key="1">
    <source>
        <dbReference type="SAM" id="MobiDB-lite"/>
    </source>
</evidence>
<sequence length="95" mass="10863">MRVVRMQTHYEPPNGEDQVASRRTKPNWNGEMDLTLKFERNLTSDRTVPNGVTPARSPNMQMALHACKQTDSCQRNPQLEKRGNSESISMIISFT</sequence>
<organism evidence="2 3">
    <name type="scientific">Heterorhabditis bacteriophora</name>
    <name type="common">Entomopathogenic nematode worm</name>
    <dbReference type="NCBI Taxonomy" id="37862"/>
    <lineage>
        <taxon>Eukaryota</taxon>
        <taxon>Metazoa</taxon>
        <taxon>Ecdysozoa</taxon>
        <taxon>Nematoda</taxon>
        <taxon>Chromadorea</taxon>
        <taxon>Rhabditida</taxon>
        <taxon>Rhabditina</taxon>
        <taxon>Rhabditomorpha</taxon>
        <taxon>Strongyloidea</taxon>
        <taxon>Heterorhabditidae</taxon>
        <taxon>Heterorhabditis</taxon>
    </lineage>
</organism>
<feature type="region of interest" description="Disordered" evidence="1">
    <location>
        <begin position="76"/>
        <end position="95"/>
    </location>
</feature>
<evidence type="ECO:0000313" key="3">
    <source>
        <dbReference type="WBParaSite" id="Hba_13944"/>
    </source>
</evidence>
<dbReference type="Proteomes" id="UP000095283">
    <property type="component" value="Unplaced"/>
</dbReference>
<accession>A0A1I7X933</accession>
<keyword evidence="2" id="KW-1185">Reference proteome</keyword>
<proteinExistence type="predicted"/>
<name>A0A1I7X933_HETBA</name>
<feature type="compositionally biased region" description="Polar residues" evidence="1">
    <location>
        <begin position="85"/>
        <end position="95"/>
    </location>
</feature>
<protein>
    <submittedName>
        <fullName evidence="3">C2 domain-containing protein</fullName>
    </submittedName>
</protein>
<reference evidence="3" key="1">
    <citation type="submission" date="2016-11" db="UniProtKB">
        <authorList>
            <consortium name="WormBaseParasite"/>
        </authorList>
    </citation>
    <scope>IDENTIFICATION</scope>
</reference>
<evidence type="ECO:0000313" key="2">
    <source>
        <dbReference type="Proteomes" id="UP000095283"/>
    </source>
</evidence>
<dbReference type="WBParaSite" id="Hba_13944">
    <property type="protein sequence ID" value="Hba_13944"/>
    <property type="gene ID" value="Hba_13944"/>
</dbReference>